<feature type="transmembrane region" description="Helical" evidence="7">
    <location>
        <begin position="20"/>
        <end position="43"/>
    </location>
</feature>
<comment type="subcellular location">
    <subcellularLocation>
        <location evidence="1">Cell membrane</location>
        <topology evidence="1">Multi-pass membrane protein</topology>
    </subcellularLocation>
</comment>
<dbReference type="InterPro" id="IPR020846">
    <property type="entry name" value="MFS_dom"/>
</dbReference>
<dbReference type="InterPro" id="IPR036259">
    <property type="entry name" value="MFS_trans_sf"/>
</dbReference>
<feature type="transmembrane region" description="Helical" evidence="7">
    <location>
        <begin position="113"/>
        <end position="135"/>
    </location>
</feature>
<gene>
    <name evidence="9" type="ORF">FMM08_02685</name>
</gene>
<feature type="transmembrane region" description="Helical" evidence="7">
    <location>
        <begin position="55"/>
        <end position="74"/>
    </location>
</feature>
<dbReference type="PANTHER" id="PTHR23517:SF13">
    <property type="entry name" value="MAJOR FACILITATOR SUPERFAMILY MFS_1"/>
    <property type="match status" value="1"/>
</dbReference>
<dbReference type="Proteomes" id="UP000321234">
    <property type="component" value="Unassembled WGS sequence"/>
</dbReference>
<dbReference type="AlphaFoldDB" id="A0A5C8ZML3"/>
<evidence type="ECO:0000259" key="8">
    <source>
        <dbReference type="PROSITE" id="PS50850"/>
    </source>
</evidence>
<proteinExistence type="predicted"/>
<dbReference type="Pfam" id="PF07690">
    <property type="entry name" value="MFS_1"/>
    <property type="match status" value="1"/>
</dbReference>
<feature type="transmembrane region" description="Helical" evidence="7">
    <location>
        <begin position="80"/>
        <end position="101"/>
    </location>
</feature>
<evidence type="ECO:0000256" key="4">
    <source>
        <dbReference type="ARBA" id="ARBA00022692"/>
    </source>
</evidence>
<evidence type="ECO:0000313" key="9">
    <source>
        <dbReference type="EMBL" id="TXR58298.1"/>
    </source>
</evidence>
<dbReference type="InterPro" id="IPR011701">
    <property type="entry name" value="MFS"/>
</dbReference>
<evidence type="ECO:0000256" key="2">
    <source>
        <dbReference type="ARBA" id="ARBA00022448"/>
    </source>
</evidence>
<feature type="domain" description="Major facilitator superfamily (MFS) profile" evidence="8">
    <location>
        <begin position="1"/>
        <end position="379"/>
    </location>
</feature>
<evidence type="ECO:0000256" key="5">
    <source>
        <dbReference type="ARBA" id="ARBA00022989"/>
    </source>
</evidence>
<feature type="transmembrane region" description="Helical" evidence="7">
    <location>
        <begin position="147"/>
        <end position="168"/>
    </location>
</feature>
<feature type="transmembrane region" description="Helical" evidence="7">
    <location>
        <begin position="189"/>
        <end position="212"/>
    </location>
</feature>
<feature type="transmembrane region" description="Helical" evidence="7">
    <location>
        <begin position="224"/>
        <end position="244"/>
    </location>
</feature>
<feature type="transmembrane region" description="Helical" evidence="7">
    <location>
        <begin position="345"/>
        <end position="369"/>
    </location>
</feature>
<evidence type="ECO:0000256" key="1">
    <source>
        <dbReference type="ARBA" id="ARBA00004651"/>
    </source>
</evidence>
<evidence type="ECO:0000256" key="3">
    <source>
        <dbReference type="ARBA" id="ARBA00022475"/>
    </source>
</evidence>
<dbReference type="Gene3D" id="1.20.1250.20">
    <property type="entry name" value="MFS general substrate transporter like domains"/>
    <property type="match status" value="1"/>
</dbReference>
<dbReference type="PROSITE" id="PS00216">
    <property type="entry name" value="SUGAR_TRANSPORT_1"/>
    <property type="match status" value="1"/>
</dbReference>
<dbReference type="GO" id="GO:0022857">
    <property type="term" value="F:transmembrane transporter activity"/>
    <property type="evidence" value="ECO:0007669"/>
    <property type="project" value="InterPro"/>
</dbReference>
<sequence>MLGTTLPTPLYGLYTQRLGLSALLQTTVFAAYALGVVAALVAAGQASDRFGRRPVLAVGLGFAAASAVVFLLPPTVPGLLLGRVLSGVSAGLFTGAATALVSELAPPRSARAASLVATAANIGGLGSGPLLAGAVAQLDWAPLVVPYAVHLALLALAGAALVVVPETVSGPVGERPAWRPLRPAVPSRARAAFVPAAVSGFAGFACLGLYSAAEPRVLGQLLDVSAPLAAGAVAALIFAASVGGQVATARLAPASVLPAGCAALLAGTALLAASLELVSLPLLLLATAVLGAAQGACFRAGVAEVGAAAPPQRRAEVVSTLFVVFYVAISVPVVGVGALADSAGLRVAVLALAGLAGGLAAAALVLLLVRRRRTAVTQG</sequence>
<evidence type="ECO:0000313" key="10">
    <source>
        <dbReference type="Proteomes" id="UP000321234"/>
    </source>
</evidence>
<keyword evidence="6 7" id="KW-0472">Membrane</keyword>
<dbReference type="InterPro" id="IPR005829">
    <property type="entry name" value="Sugar_transporter_CS"/>
</dbReference>
<keyword evidence="3" id="KW-1003">Cell membrane</keyword>
<accession>A0A5C8ZML3</accession>
<feature type="transmembrane region" description="Helical" evidence="7">
    <location>
        <begin position="256"/>
        <end position="275"/>
    </location>
</feature>
<reference evidence="9 10" key="1">
    <citation type="submission" date="2019-07" db="EMBL/GenBank/DDBJ databases">
        <title>Quadrisphaera sp. strain DD2A genome sequencing and assembly.</title>
        <authorList>
            <person name="Kim I."/>
        </authorList>
    </citation>
    <scope>NUCLEOTIDE SEQUENCE [LARGE SCALE GENOMIC DNA]</scope>
    <source>
        <strain evidence="9 10">DD2A</strain>
    </source>
</reference>
<protein>
    <submittedName>
        <fullName evidence="9">MFS transporter</fullName>
    </submittedName>
</protein>
<name>A0A5C8ZML3_9ACTN</name>
<dbReference type="PANTHER" id="PTHR23517">
    <property type="entry name" value="RESISTANCE PROTEIN MDTM, PUTATIVE-RELATED-RELATED"/>
    <property type="match status" value="1"/>
</dbReference>
<keyword evidence="4 7" id="KW-0812">Transmembrane</keyword>
<keyword evidence="10" id="KW-1185">Reference proteome</keyword>
<dbReference type="EMBL" id="VKAC01000001">
    <property type="protein sequence ID" value="TXR58298.1"/>
    <property type="molecule type" value="Genomic_DNA"/>
</dbReference>
<dbReference type="PROSITE" id="PS50850">
    <property type="entry name" value="MFS"/>
    <property type="match status" value="1"/>
</dbReference>
<evidence type="ECO:0000256" key="7">
    <source>
        <dbReference type="SAM" id="Phobius"/>
    </source>
</evidence>
<organism evidence="9 10">
    <name type="scientific">Quadrisphaera setariae</name>
    <dbReference type="NCBI Taxonomy" id="2593304"/>
    <lineage>
        <taxon>Bacteria</taxon>
        <taxon>Bacillati</taxon>
        <taxon>Actinomycetota</taxon>
        <taxon>Actinomycetes</taxon>
        <taxon>Kineosporiales</taxon>
        <taxon>Kineosporiaceae</taxon>
        <taxon>Quadrisphaera</taxon>
    </lineage>
</organism>
<dbReference type="GO" id="GO:0005886">
    <property type="term" value="C:plasma membrane"/>
    <property type="evidence" value="ECO:0007669"/>
    <property type="project" value="UniProtKB-SubCell"/>
</dbReference>
<dbReference type="SUPFAM" id="SSF103473">
    <property type="entry name" value="MFS general substrate transporter"/>
    <property type="match status" value="1"/>
</dbReference>
<keyword evidence="2" id="KW-0813">Transport</keyword>
<feature type="transmembrane region" description="Helical" evidence="7">
    <location>
        <begin position="317"/>
        <end position="339"/>
    </location>
</feature>
<evidence type="ECO:0000256" key="6">
    <source>
        <dbReference type="ARBA" id="ARBA00023136"/>
    </source>
</evidence>
<dbReference type="OrthoDB" id="3177957at2"/>
<feature type="transmembrane region" description="Helical" evidence="7">
    <location>
        <begin position="281"/>
        <end position="305"/>
    </location>
</feature>
<dbReference type="InterPro" id="IPR050171">
    <property type="entry name" value="MFS_Transporters"/>
</dbReference>
<comment type="caution">
    <text evidence="9">The sequence shown here is derived from an EMBL/GenBank/DDBJ whole genome shotgun (WGS) entry which is preliminary data.</text>
</comment>
<keyword evidence="5 7" id="KW-1133">Transmembrane helix</keyword>